<dbReference type="Pfam" id="PF20811">
    <property type="entry name" value="PARG_cat_N"/>
    <property type="match status" value="1"/>
</dbReference>
<dbReference type="Pfam" id="PF05028">
    <property type="entry name" value="PARG_cat_C"/>
    <property type="match status" value="2"/>
</dbReference>
<reference evidence="7" key="1">
    <citation type="submission" date="2022-08" db="EMBL/GenBank/DDBJ databases">
        <title>Novel sulfate-reducing endosymbionts in the free-living metamonad Anaeramoeba.</title>
        <authorList>
            <person name="Jerlstrom-Hultqvist J."/>
            <person name="Cepicka I."/>
            <person name="Gallot-Lavallee L."/>
            <person name="Salas-Leiva D."/>
            <person name="Curtis B.A."/>
            <person name="Zahonova K."/>
            <person name="Pipaliya S."/>
            <person name="Dacks J."/>
            <person name="Roger A.J."/>
        </authorList>
    </citation>
    <scope>NUCLEOTIDE SEQUENCE</scope>
    <source>
        <strain evidence="7">Schooner1</strain>
    </source>
</reference>
<evidence type="ECO:0000313" key="7">
    <source>
        <dbReference type="EMBL" id="KAJ6240955.1"/>
    </source>
</evidence>
<evidence type="ECO:0000256" key="1">
    <source>
        <dbReference type="ARBA" id="ARBA00009545"/>
    </source>
</evidence>
<protein>
    <recommendedName>
        <fullName evidence="2">poly(ADP-ribose) glycohydrolase</fullName>
        <ecNumber evidence="2">3.2.1.143</ecNumber>
    </recommendedName>
</protein>
<accession>A0ABQ8Y828</accession>
<feature type="compositionally biased region" description="Basic and acidic residues" evidence="4">
    <location>
        <begin position="451"/>
        <end position="473"/>
    </location>
</feature>
<feature type="domain" description="PARG catalytic Macro" evidence="5">
    <location>
        <begin position="503"/>
        <end position="608"/>
    </location>
</feature>
<evidence type="ECO:0000256" key="2">
    <source>
        <dbReference type="ARBA" id="ARBA00012255"/>
    </source>
</evidence>
<comment type="similarity">
    <text evidence="1">Belongs to the poly(ADP-ribose) glycohydrolase family.</text>
</comment>
<evidence type="ECO:0000256" key="4">
    <source>
        <dbReference type="SAM" id="MobiDB-lite"/>
    </source>
</evidence>
<feature type="domain" description="PARG helical" evidence="6">
    <location>
        <begin position="200"/>
        <end position="325"/>
    </location>
</feature>
<dbReference type="PANTHER" id="PTHR12837">
    <property type="entry name" value="POLY ADP-RIBOSE GLYCOHYDROLASE"/>
    <property type="match status" value="1"/>
</dbReference>
<organism evidence="7 8">
    <name type="scientific">Anaeramoeba flamelloides</name>
    <dbReference type="NCBI Taxonomy" id="1746091"/>
    <lineage>
        <taxon>Eukaryota</taxon>
        <taxon>Metamonada</taxon>
        <taxon>Anaeramoebidae</taxon>
        <taxon>Anaeramoeba</taxon>
    </lineage>
</organism>
<keyword evidence="8" id="KW-1185">Reference proteome</keyword>
<feature type="region of interest" description="Disordered" evidence="4">
    <location>
        <begin position="1"/>
        <end position="86"/>
    </location>
</feature>
<sequence>MENINPFTLSQRKNKKKRRTNQQNSQTYIKQPLDIPKPKVNLNTTNLPNKPKPDRKRIRNLQQKPKPKTSQGNKQKQKEKSQLKTQKITSFLNKKVNQPMSKPKYKRIPTTPRHVLKSKDNNWDYWDKSHLLLPCSKYNTWIKLIGNRNSKPLQKWYLINTTLKCKLDNCQKFLKALQRINNVLSTNSLKPVKSFFENSLTENEQENFFTNVLPKIQNLVLSLPHEMDRLNRPIKLLRSGRLAKEELPQSLIASLMACSFFCVMPYGDYQNTRSPYLNRRNFTQLYIGKHQMSYSNCNKMKCFINYFQIVTKNDRRANGMVSFYRNRLVDIPKWETSESKLSNLIINKHLRIEDCHKHLQVDFANKFIGGGVLSNGCVQEEIRFAICPELVVSCMIIEKMKKNETVLIIGAKRYSNYTSYGSDFTFNGAYNPEDEGGDPKDVLGEGEEGESNGKEIGKEDEKEKEKEKEKENENENENGNGNGNEYKLEKEEEKEKEKNKRTEERIENQDLNSLTKTHLIAIDAVNFSRKKPYAQYRPFYIKREINKIYCGFQKLKILNFDNRPIASGNFGCGVFQGDKELKSLLQLLAASEAKRELVYCSFEDEKFSEKFSNLYKQLLDYGYTVSKLYNFLLDFNNQTNTFSVFEYIENQILEEFFNEVFENDNETFDGNNNATINNNNIINTQEKIENETHFKIGNSIKTETSINTETETENENENQNDNDIVKEKVMENSENLNENGKNNIEKEEMQHNTNLQHKITEIEN</sequence>
<name>A0ABQ8Y828_9EUKA</name>
<proteinExistence type="inferred from homology"/>
<feature type="compositionally biased region" description="Basic and acidic residues" evidence="4">
    <location>
        <begin position="486"/>
        <end position="508"/>
    </location>
</feature>
<feature type="compositionally biased region" description="Polar residues" evidence="4">
    <location>
        <begin position="60"/>
        <end position="74"/>
    </location>
</feature>
<dbReference type="EMBL" id="JAOAOG010000197">
    <property type="protein sequence ID" value="KAJ6240955.1"/>
    <property type="molecule type" value="Genomic_DNA"/>
</dbReference>
<evidence type="ECO:0000313" key="8">
    <source>
        <dbReference type="Proteomes" id="UP001150062"/>
    </source>
</evidence>
<dbReference type="Proteomes" id="UP001150062">
    <property type="component" value="Unassembled WGS sequence"/>
</dbReference>
<feature type="compositionally biased region" description="Polar residues" evidence="4">
    <location>
        <begin position="1"/>
        <end position="10"/>
    </location>
</feature>
<comment type="caution">
    <text evidence="7">The sequence shown here is derived from an EMBL/GenBank/DDBJ whole genome shotgun (WGS) entry which is preliminary data.</text>
</comment>
<keyword evidence="3" id="KW-0378">Hydrolase</keyword>
<feature type="region of interest" description="Disordered" evidence="4">
    <location>
        <begin position="429"/>
        <end position="509"/>
    </location>
</feature>
<evidence type="ECO:0000259" key="5">
    <source>
        <dbReference type="Pfam" id="PF05028"/>
    </source>
</evidence>
<dbReference type="InterPro" id="IPR046372">
    <property type="entry name" value="PARG_cat_C"/>
</dbReference>
<dbReference type="EC" id="3.2.1.143" evidence="2"/>
<dbReference type="PANTHER" id="PTHR12837:SF0">
    <property type="entry name" value="POLY(ADP-RIBOSE) GLYCOHYDROLASE"/>
    <property type="match status" value="1"/>
</dbReference>
<feature type="domain" description="PARG catalytic Macro" evidence="5">
    <location>
        <begin position="331"/>
        <end position="432"/>
    </location>
</feature>
<dbReference type="InterPro" id="IPR007724">
    <property type="entry name" value="Poly_GlycHdrlase"/>
</dbReference>
<evidence type="ECO:0000256" key="3">
    <source>
        <dbReference type="ARBA" id="ARBA00022801"/>
    </source>
</evidence>
<evidence type="ECO:0000259" key="6">
    <source>
        <dbReference type="Pfam" id="PF20811"/>
    </source>
</evidence>
<gene>
    <name evidence="7" type="ORF">M0813_23604</name>
</gene>
<dbReference type="InterPro" id="IPR048362">
    <property type="entry name" value="PARG_helical"/>
</dbReference>